<dbReference type="EMBL" id="MLJW01000850">
    <property type="protein sequence ID" value="OIQ82045.1"/>
    <property type="molecule type" value="Genomic_DNA"/>
</dbReference>
<accession>A0A1J5R1J8</accession>
<proteinExistence type="predicted"/>
<organism evidence="1">
    <name type="scientific">mine drainage metagenome</name>
    <dbReference type="NCBI Taxonomy" id="410659"/>
    <lineage>
        <taxon>unclassified sequences</taxon>
        <taxon>metagenomes</taxon>
        <taxon>ecological metagenomes</taxon>
    </lineage>
</organism>
<dbReference type="AlphaFoldDB" id="A0A1J5R1J8"/>
<comment type="caution">
    <text evidence="1">The sequence shown here is derived from an EMBL/GenBank/DDBJ whole genome shotgun (WGS) entry which is preliminary data.</text>
</comment>
<reference evidence="1" key="1">
    <citation type="submission" date="2016-10" db="EMBL/GenBank/DDBJ databases">
        <title>Sequence of Gallionella enrichment culture.</title>
        <authorList>
            <person name="Poehlein A."/>
            <person name="Muehling M."/>
            <person name="Daniel R."/>
        </authorList>
    </citation>
    <scope>NUCLEOTIDE SEQUENCE</scope>
</reference>
<evidence type="ECO:0000313" key="1">
    <source>
        <dbReference type="EMBL" id="OIQ82045.1"/>
    </source>
</evidence>
<gene>
    <name evidence="1" type="ORF">GALL_361780</name>
</gene>
<protein>
    <submittedName>
        <fullName evidence="1">Uncharacterized protein</fullName>
    </submittedName>
</protein>
<sequence>MFNRFDHYLSYTSTDQQTVRELHNSFSGLLVPGTVAAFQAEGTKGFILSLSARSEEPYVIDSRFPLFQNRLLNPKRSHTLLAEIFGVPELINKTRIPIPDDFDSAMIEKIAQGWIDFNVRFEDVKLKTFEKYAARLGEEVLLAKRKEPAYILPPYAMVGDLADGWWEFSKQLWQDSIEYASTKNVSDKLRRVVAAKNPRLWGELASEISDDEVVGWVSNLNEFDLTSEGSLIEYGRALKASQGRNQKVFALYGGFFSILLARFGLTGASHGIGFGEHRNSIELPTSGAPPARYYVPKLHRYIGVEIAVHLWRQFPALVTCSCLECAGRSPAVLDYHGLMRHSVRVRNSEIHEWVDLPSLELIERLNSTFDEFQKGVDRLNAPAKIVEGARAVYSHLAMWARVVGDIG</sequence>
<name>A0A1J5R1J8_9ZZZZ</name>